<keyword evidence="7" id="KW-0902">Two-component regulatory system</keyword>
<dbReference type="CDD" id="cd00082">
    <property type="entry name" value="HisKA"/>
    <property type="match status" value="1"/>
</dbReference>
<evidence type="ECO:0000256" key="3">
    <source>
        <dbReference type="ARBA" id="ARBA00012438"/>
    </source>
</evidence>
<evidence type="ECO:0000259" key="10">
    <source>
        <dbReference type="PROSITE" id="PS50885"/>
    </source>
</evidence>
<gene>
    <name evidence="11" type="ORF">ACFFF8_17445</name>
</gene>
<dbReference type="Gene3D" id="3.30.565.10">
    <property type="entry name" value="Histidine kinase-like ATPase, C-terminal domain"/>
    <property type="match status" value="1"/>
</dbReference>
<dbReference type="InterPro" id="IPR050428">
    <property type="entry name" value="TCS_sensor_his_kinase"/>
</dbReference>
<keyword evidence="8" id="KW-1133">Transmembrane helix</keyword>
<evidence type="ECO:0000256" key="6">
    <source>
        <dbReference type="ARBA" id="ARBA00022777"/>
    </source>
</evidence>
<dbReference type="InterPro" id="IPR005467">
    <property type="entry name" value="His_kinase_dom"/>
</dbReference>
<evidence type="ECO:0000256" key="4">
    <source>
        <dbReference type="ARBA" id="ARBA00022553"/>
    </source>
</evidence>
<feature type="domain" description="Histidine kinase" evidence="9">
    <location>
        <begin position="258"/>
        <end position="400"/>
    </location>
</feature>
<dbReference type="EC" id="2.7.13.3" evidence="3"/>
<evidence type="ECO:0000256" key="2">
    <source>
        <dbReference type="ARBA" id="ARBA00004370"/>
    </source>
</evidence>
<dbReference type="RefSeq" id="WP_267224510.1">
    <property type="nucleotide sequence ID" value="NZ_JAPCWC010000037.1"/>
</dbReference>
<evidence type="ECO:0000256" key="1">
    <source>
        <dbReference type="ARBA" id="ARBA00000085"/>
    </source>
</evidence>
<dbReference type="SMART" id="SM00304">
    <property type="entry name" value="HAMP"/>
    <property type="match status" value="1"/>
</dbReference>
<dbReference type="InterPro" id="IPR036890">
    <property type="entry name" value="HATPase_C_sf"/>
</dbReference>
<dbReference type="Gene3D" id="1.10.287.130">
    <property type="match status" value="1"/>
</dbReference>
<keyword evidence="12" id="KW-1185">Reference proteome</keyword>
<dbReference type="PROSITE" id="PS50109">
    <property type="entry name" value="HIS_KIN"/>
    <property type="match status" value="1"/>
</dbReference>
<evidence type="ECO:0000256" key="5">
    <source>
        <dbReference type="ARBA" id="ARBA00022679"/>
    </source>
</evidence>
<evidence type="ECO:0000256" key="7">
    <source>
        <dbReference type="ARBA" id="ARBA00023012"/>
    </source>
</evidence>
<name>A0ABV6SAU6_9SPHN</name>
<dbReference type="PROSITE" id="PS50885">
    <property type="entry name" value="HAMP"/>
    <property type="match status" value="1"/>
</dbReference>
<evidence type="ECO:0000259" key="9">
    <source>
        <dbReference type="PROSITE" id="PS50109"/>
    </source>
</evidence>
<protein>
    <recommendedName>
        <fullName evidence="3">histidine kinase</fullName>
        <ecNumber evidence="3">2.7.13.3</ecNumber>
    </recommendedName>
</protein>
<dbReference type="SUPFAM" id="SSF55874">
    <property type="entry name" value="ATPase domain of HSP90 chaperone/DNA topoisomerase II/histidine kinase"/>
    <property type="match status" value="1"/>
</dbReference>
<keyword evidence="4" id="KW-0597">Phosphoprotein</keyword>
<dbReference type="Pfam" id="PF00672">
    <property type="entry name" value="HAMP"/>
    <property type="match status" value="1"/>
</dbReference>
<keyword evidence="6" id="KW-0418">Kinase</keyword>
<dbReference type="SUPFAM" id="SSF158472">
    <property type="entry name" value="HAMP domain-like"/>
    <property type="match status" value="1"/>
</dbReference>
<comment type="catalytic activity">
    <reaction evidence="1">
        <text>ATP + protein L-histidine = ADP + protein N-phospho-L-histidine.</text>
        <dbReference type="EC" id="2.7.13.3"/>
    </reaction>
</comment>
<accession>A0ABV6SAU6</accession>
<organism evidence="11 12">
    <name type="scientific">Novosphingobium clariflavum</name>
    <dbReference type="NCBI Taxonomy" id="2029884"/>
    <lineage>
        <taxon>Bacteria</taxon>
        <taxon>Pseudomonadati</taxon>
        <taxon>Pseudomonadota</taxon>
        <taxon>Alphaproteobacteria</taxon>
        <taxon>Sphingomonadales</taxon>
        <taxon>Sphingomonadaceae</taxon>
        <taxon>Novosphingobium</taxon>
    </lineage>
</organism>
<feature type="domain" description="HAMP" evidence="10">
    <location>
        <begin position="197"/>
        <end position="250"/>
    </location>
</feature>
<comment type="subcellular location">
    <subcellularLocation>
        <location evidence="2">Membrane</location>
    </subcellularLocation>
</comment>
<dbReference type="InterPro" id="IPR036097">
    <property type="entry name" value="HisK_dim/P_sf"/>
</dbReference>
<dbReference type="SMART" id="SM00388">
    <property type="entry name" value="HisKA"/>
    <property type="match status" value="1"/>
</dbReference>
<dbReference type="CDD" id="cd06225">
    <property type="entry name" value="HAMP"/>
    <property type="match status" value="1"/>
</dbReference>
<dbReference type="EMBL" id="JBHLTM010000066">
    <property type="protein sequence ID" value="MFC0686373.1"/>
    <property type="molecule type" value="Genomic_DNA"/>
</dbReference>
<dbReference type="SUPFAM" id="SSF47384">
    <property type="entry name" value="Homodimeric domain of signal transducing histidine kinase"/>
    <property type="match status" value="1"/>
</dbReference>
<proteinExistence type="predicted"/>
<evidence type="ECO:0000313" key="11">
    <source>
        <dbReference type="EMBL" id="MFC0686373.1"/>
    </source>
</evidence>
<dbReference type="PANTHER" id="PTHR45436">
    <property type="entry name" value="SENSOR HISTIDINE KINASE YKOH"/>
    <property type="match status" value="1"/>
</dbReference>
<dbReference type="Proteomes" id="UP001589858">
    <property type="component" value="Unassembled WGS sequence"/>
</dbReference>
<comment type="caution">
    <text evidence="11">The sequence shown here is derived from an EMBL/GenBank/DDBJ whole genome shotgun (WGS) entry which is preliminary data.</text>
</comment>
<evidence type="ECO:0000256" key="8">
    <source>
        <dbReference type="SAM" id="Phobius"/>
    </source>
</evidence>
<reference evidence="11 12" key="1">
    <citation type="submission" date="2024-09" db="EMBL/GenBank/DDBJ databases">
        <authorList>
            <person name="Sun Q."/>
            <person name="Mori K."/>
        </authorList>
    </citation>
    <scope>NUCLEOTIDE SEQUENCE [LARGE SCALE GENOMIC DNA]</scope>
    <source>
        <strain evidence="11 12">CICC 11035S</strain>
    </source>
</reference>
<dbReference type="PANTHER" id="PTHR45436:SF8">
    <property type="entry name" value="HISTIDINE KINASE"/>
    <property type="match status" value="1"/>
</dbReference>
<evidence type="ECO:0000313" key="12">
    <source>
        <dbReference type="Proteomes" id="UP001589858"/>
    </source>
</evidence>
<keyword evidence="8" id="KW-0472">Membrane</keyword>
<dbReference type="InterPro" id="IPR003660">
    <property type="entry name" value="HAMP_dom"/>
</dbReference>
<sequence length="400" mass="43289">MTEAPGRRAFLLPRTIPALALFVALTSALVIASLGGLTYWFVHEEIEKQIDHRVDIETRALLEYDRQHGFDALVEAVRIRDIASAPGCVGYLDDEASDGDRSMGYAVIDAAGHRRAGRLDAAMPPPGWSEFVPFVRPDGSRAIAHGVNAGLSNGGRLLVAADRTIVDRMDFVLLRLFLAAFALLVLVSAGTTLAFGIAIRRRLRAMESRASAIMAGDMTQRMPVAPSTDELDGLARVLNRMLDRIGVLVANLREVSSGLAHDLRTPLSRVRAKLEQATALVTEPAQHALLDAACDDTDELIQMFASLLAIAEIDGNLVRKRLRPVDLAEAMRDIAEVHRTALEDAGLSLAVLTEPAMILGDRALIQRIVGNLLDNALVHTPAGTSVRVEVAMQERQATIP</sequence>
<dbReference type="Pfam" id="PF00512">
    <property type="entry name" value="HisKA"/>
    <property type="match status" value="1"/>
</dbReference>
<feature type="transmembrane region" description="Helical" evidence="8">
    <location>
        <begin position="21"/>
        <end position="42"/>
    </location>
</feature>
<feature type="transmembrane region" description="Helical" evidence="8">
    <location>
        <begin position="176"/>
        <end position="199"/>
    </location>
</feature>
<dbReference type="InterPro" id="IPR003661">
    <property type="entry name" value="HisK_dim/P_dom"/>
</dbReference>
<keyword evidence="8" id="KW-0812">Transmembrane</keyword>
<keyword evidence="5" id="KW-0808">Transferase</keyword>